<evidence type="ECO:0000256" key="1">
    <source>
        <dbReference type="SAM" id="SignalP"/>
    </source>
</evidence>
<dbReference type="InterPro" id="IPR013320">
    <property type="entry name" value="ConA-like_dom_sf"/>
</dbReference>
<sequence>MKQFYILMIMLVPFACFAKVKVLAPEPVAWYPFNGNANDAQGSLHGTVFEATLTTDRFGNANSAYYFDGIDDVIETADVATTNNVTWALTAWIKLSTLNQLGAVVTNGYDNVLDYGTGYSIHVNNGNGTVTGNVMTGASDGVAWYNSAAY</sequence>
<evidence type="ECO:0000313" key="2">
    <source>
        <dbReference type="EMBL" id="NIJ52906.1"/>
    </source>
</evidence>
<comment type="caution">
    <text evidence="2">The sequence shown here is derived from an EMBL/GenBank/DDBJ whole genome shotgun (WGS) entry which is preliminary data.</text>
</comment>
<dbReference type="Proteomes" id="UP001179181">
    <property type="component" value="Unassembled WGS sequence"/>
</dbReference>
<dbReference type="EMBL" id="JAASQJ010000002">
    <property type="protein sequence ID" value="NIJ52906.1"/>
    <property type="molecule type" value="Genomic_DNA"/>
</dbReference>
<feature type="signal peptide" evidence="1">
    <location>
        <begin position="1"/>
        <end position="18"/>
    </location>
</feature>
<keyword evidence="3" id="KW-1185">Reference proteome</keyword>
<protein>
    <submittedName>
        <fullName evidence="2">Uncharacterized protein</fullName>
    </submittedName>
</protein>
<accession>A0ABX0UIT4</accession>
<proteinExistence type="predicted"/>
<organism evidence="2 3">
    <name type="scientific">Dyadobacter arcticus</name>
    <dbReference type="NCBI Taxonomy" id="1078754"/>
    <lineage>
        <taxon>Bacteria</taxon>
        <taxon>Pseudomonadati</taxon>
        <taxon>Bacteroidota</taxon>
        <taxon>Cytophagia</taxon>
        <taxon>Cytophagales</taxon>
        <taxon>Spirosomataceae</taxon>
        <taxon>Dyadobacter</taxon>
    </lineage>
</organism>
<feature type="chain" id="PRO_5045853779" evidence="1">
    <location>
        <begin position="19"/>
        <end position="150"/>
    </location>
</feature>
<dbReference type="SUPFAM" id="SSF49899">
    <property type="entry name" value="Concanavalin A-like lectins/glucanases"/>
    <property type="match status" value="1"/>
</dbReference>
<reference evidence="2 3" key="1">
    <citation type="submission" date="2020-03" db="EMBL/GenBank/DDBJ databases">
        <title>Genomic Encyclopedia of Type Strains, Phase IV (KMG-IV): sequencing the most valuable type-strain genomes for metagenomic binning, comparative biology and taxonomic classification.</title>
        <authorList>
            <person name="Goeker M."/>
        </authorList>
    </citation>
    <scope>NUCLEOTIDE SEQUENCE [LARGE SCALE GENOMIC DNA]</scope>
    <source>
        <strain evidence="2 3">DSM 102865</strain>
    </source>
</reference>
<evidence type="ECO:0000313" key="3">
    <source>
        <dbReference type="Proteomes" id="UP001179181"/>
    </source>
</evidence>
<dbReference type="RefSeq" id="WP_167269674.1">
    <property type="nucleotide sequence ID" value="NZ_JAASQJ010000002.1"/>
</dbReference>
<dbReference type="Gene3D" id="2.60.120.200">
    <property type="match status" value="1"/>
</dbReference>
<gene>
    <name evidence="2" type="ORF">FHS68_002076</name>
</gene>
<keyword evidence="1" id="KW-0732">Signal</keyword>
<name>A0ABX0UIT4_9BACT</name>